<gene>
    <name evidence="1" type="ORF">A3A71_02220</name>
</gene>
<dbReference type="EMBL" id="MEZX01000002">
    <property type="protein sequence ID" value="OGD64839.1"/>
    <property type="molecule type" value="Genomic_DNA"/>
</dbReference>
<comment type="caution">
    <text evidence="1">The sequence shown here is derived from an EMBL/GenBank/DDBJ whole genome shotgun (WGS) entry which is preliminary data.</text>
</comment>
<protein>
    <submittedName>
        <fullName evidence="1">Uncharacterized protein</fullName>
    </submittedName>
</protein>
<dbReference type="AlphaFoldDB" id="A0A1F5EBP5"/>
<accession>A0A1F5EBP5</accession>
<sequence>MKWKNPPVIKIYEALGAVADERLEINGDNAKVRSSSGGKFYDVVYEPETNSITSNDNGSYWRGYLGYPMIAFLMATKKLPYNERVAVSLKGVAWKDINTKFKNDFAKTEEFIRSEIAKRGGKLDELDGYLSLTMAKINELELNKLKSTAKPPQGY</sequence>
<organism evidence="1 2">
    <name type="scientific">Candidatus Berkelbacteria bacterium RIFCSPLOWO2_01_FULL_50_28</name>
    <dbReference type="NCBI Taxonomy" id="1797471"/>
    <lineage>
        <taxon>Bacteria</taxon>
        <taxon>Candidatus Berkelbacteria</taxon>
    </lineage>
</organism>
<evidence type="ECO:0000313" key="2">
    <source>
        <dbReference type="Proteomes" id="UP000177481"/>
    </source>
</evidence>
<reference evidence="1 2" key="1">
    <citation type="journal article" date="2016" name="Nat. Commun.">
        <title>Thousands of microbial genomes shed light on interconnected biogeochemical processes in an aquifer system.</title>
        <authorList>
            <person name="Anantharaman K."/>
            <person name="Brown C.T."/>
            <person name="Hug L.A."/>
            <person name="Sharon I."/>
            <person name="Castelle C.J."/>
            <person name="Probst A.J."/>
            <person name="Thomas B.C."/>
            <person name="Singh A."/>
            <person name="Wilkins M.J."/>
            <person name="Karaoz U."/>
            <person name="Brodie E.L."/>
            <person name="Williams K.H."/>
            <person name="Hubbard S.S."/>
            <person name="Banfield J.F."/>
        </authorList>
    </citation>
    <scope>NUCLEOTIDE SEQUENCE [LARGE SCALE GENOMIC DNA]</scope>
</reference>
<name>A0A1F5EBP5_9BACT</name>
<proteinExistence type="predicted"/>
<dbReference type="STRING" id="1797471.A3A71_02220"/>
<dbReference type="Proteomes" id="UP000177481">
    <property type="component" value="Unassembled WGS sequence"/>
</dbReference>
<evidence type="ECO:0000313" key="1">
    <source>
        <dbReference type="EMBL" id="OGD64839.1"/>
    </source>
</evidence>